<dbReference type="PROSITE" id="PS50011">
    <property type="entry name" value="PROTEIN_KINASE_DOM"/>
    <property type="match status" value="1"/>
</dbReference>
<evidence type="ECO:0000256" key="2">
    <source>
        <dbReference type="ARBA" id="ARBA00022670"/>
    </source>
</evidence>
<dbReference type="GO" id="GO:0004198">
    <property type="term" value="F:calcium-dependent cysteine-type endopeptidase activity"/>
    <property type="evidence" value="ECO:0007669"/>
    <property type="project" value="InterPro"/>
</dbReference>
<dbReference type="EMBL" id="JH816554">
    <property type="protein sequence ID" value="EKC18504.1"/>
    <property type="molecule type" value="Genomic_DNA"/>
</dbReference>
<dbReference type="PANTHER" id="PTHR10183">
    <property type="entry name" value="CALPAIN"/>
    <property type="match status" value="1"/>
</dbReference>
<dbReference type="InterPro" id="IPR022684">
    <property type="entry name" value="Calpain_cysteine_protease"/>
</dbReference>
<evidence type="ECO:0000256" key="5">
    <source>
        <dbReference type="PIRSR" id="PIRSR622684-1"/>
    </source>
</evidence>
<dbReference type="Gene3D" id="3.30.200.20">
    <property type="entry name" value="Phosphorylase Kinase, domain 1"/>
    <property type="match status" value="1"/>
</dbReference>
<dbReference type="SUPFAM" id="SSF49758">
    <property type="entry name" value="Calpain large subunit, middle domain (domain III)"/>
    <property type="match status" value="1"/>
</dbReference>
<protein>
    <submittedName>
        <fullName evidence="7">Calpain-9</fullName>
    </submittedName>
</protein>
<dbReference type="CDD" id="cd08215">
    <property type="entry name" value="STKc_Nek"/>
    <property type="match status" value="1"/>
</dbReference>
<feature type="active site" evidence="5">
    <location>
        <position position="475"/>
    </location>
</feature>
<dbReference type="InParanoid" id="K1PHX3"/>
<dbReference type="PROSITE" id="PS00108">
    <property type="entry name" value="PROTEIN_KINASE_ST"/>
    <property type="match status" value="1"/>
</dbReference>
<proteinExistence type="inferred from homology"/>
<dbReference type="AlphaFoldDB" id="K1PHX3"/>
<evidence type="ECO:0000256" key="3">
    <source>
        <dbReference type="ARBA" id="ARBA00022801"/>
    </source>
</evidence>
<dbReference type="InterPro" id="IPR011992">
    <property type="entry name" value="EF-hand-dom_pair"/>
</dbReference>
<dbReference type="SMART" id="SM00720">
    <property type="entry name" value="calpain_III"/>
    <property type="match status" value="1"/>
</dbReference>
<feature type="active site" evidence="5">
    <location>
        <position position="656"/>
    </location>
</feature>
<dbReference type="GO" id="GO:0005737">
    <property type="term" value="C:cytoplasm"/>
    <property type="evidence" value="ECO:0007669"/>
    <property type="project" value="TreeGrafter"/>
</dbReference>
<keyword evidence="3" id="KW-0378">Hydrolase</keyword>
<dbReference type="InterPro" id="IPR022682">
    <property type="entry name" value="Calpain_domain_III"/>
</dbReference>
<dbReference type="HOGENOM" id="CLU_286723_0_0_1"/>
<evidence type="ECO:0000256" key="4">
    <source>
        <dbReference type="ARBA" id="ARBA00022807"/>
    </source>
</evidence>
<dbReference type="InterPro" id="IPR036213">
    <property type="entry name" value="Calpain_III_sf"/>
</dbReference>
<dbReference type="InterPro" id="IPR022683">
    <property type="entry name" value="Calpain_III"/>
</dbReference>
<dbReference type="FunFam" id="3.90.70.10:FF:000114">
    <property type="entry name" value="Calpain a"/>
    <property type="match status" value="1"/>
</dbReference>
<dbReference type="GO" id="GO:0004672">
    <property type="term" value="F:protein kinase activity"/>
    <property type="evidence" value="ECO:0007669"/>
    <property type="project" value="InterPro"/>
</dbReference>
<dbReference type="Pfam" id="PF00069">
    <property type="entry name" value="Pkinase"/>
    <property type="match status" value="1"/>
</dbReference>
<dbReference type="PROSITE" id="PS00139">
    <property type="entry name" value="THIOL_PROTEASE_CYS"/>
    <property type="match status" value="1"/>
</dbReference>
<accession>K1PHX3</accession>
<dbReference type="InterPro" id="IPR038765">
    <property type="entry name" value="Papain-like_cys_pep_sf"/>
</dbReference>
<feature type="active site" evidence="5">
    <location>
        <position position="632"/>
    </location>
</feature>
<name>K1PHX3_MAGGI</name>
<dbReference type="Gene3D" id="2.60.120.380">
    <property type="match status" value="1"/>
</dbReference>
<dbReference type="InterPro" id="IPR008271">
    <property type="entry name" value="Ser/Thr_kinase_AS"/>
</dbReference>
<feature type="compositionally biased region" description="Polar residues" evidence="6">
    <location>
        <begin position="247"/>
        <end position="262"/>
    </location>
</feature>
<evidence type="ECO:0000256" key="1">
    <source>
        <dbReference type="ARBA" id="ARBA00007623"/>
    </source>
</evidence>
<feature type="compositionally biased region" description="Acidic residues" evidence="6">
    <location>
        <begin position="332"/>
        <end position="347"/>
    </location>
</feature>
<organism evidence="7">
    <name type="scientific">Magallana gigas</name>
    <name type="common">Pacific oyster</name>
    <name type="synonym">Crassostrea gigas</name>
    <dbReference type="NCBI Taxonomy" id="29159"/>
    <lineage>
        <taxon>Eukaryota</taxon>
        <taxon>Metazoa</taxon>
        <taxon>Spiralia</taxon>
        <taxon>Lophotrochozoa</taxon>
        <taxon>Mollusca</taxon>
        <taxon>Bivalvia</taxon>
        <taxon>Autobranchia</taxon>
        <taxon>Pteriomorphia</taxon>
        <taxon>Ostreida</taxon>
        <taxon>Ostreoidea</taxon>
        <taxon>Ostreidae</taxon>
        <taxon>Magallana</taxon>
    </lineage>
</organism>
<dbReference type="SUPFAM" id="SSF54001">
    <property type="entry name" value="Cysteine proteinases"/>
    <property type="match status" value="1"/>
</dbReference>
<dbReference type="Gene3D" id="1.10.510.10">
    <property type="entry name" value="Transferase(Phosphotransferase) domain 1"/>
    <property type="match status" value="2"/>
</dbReference>
<dbReference type="SMART" id="SM00230">
    <property type="entry name" value="CysPc"/>
    <property type="match status" value="1"/>
</dbReference>
<feature type="compositionally biased region" description="Acidic residues" evidence="6">
    <location>
        <begin position="310"/>
        <end position="323"/>
    </location>
</feature>
<dbReference type="SUPFAM" id="SSF47473">
    <property type="entry name" value="EF-hand"/>
    <property type="match status" value="1"/>
</dbReference>
<dbReference type="SUPFAM" id="SSF56112">
    <property type="entry name" value="Protein kinase-like (PK-like)"/>
    <property type="match status" value="1"/>
</dbReference>
<dbReference type="InterPro" id="IPR000719">
    <property type="entry name" value="Prot_kinase_dom"/>
</dbReference>
<dbReference type="Pfam" id="PF01067">
    <property type="entry name" value="Calpain_III"/>
    <property type="match status" value="1"/>
</dbReference>
<dbReference type="InterPro" id="IPR011009">
    <property type="entry name" value="Kinase-like_dom_sf"/>
</dbReference>
<dbReference type="GO" id="GO:0005524">
    <property type="term" value="F:ATP binding"/>
    <property type="evidence" value="ECO:0007669"/>
    <property type="project" value="InterPro"/>
</dbReference>
<dbReference type="Gene3D" id="1.10.238.10">
    <property type="entry name" value="EF-hand"/>
    <property type="match status" value="1"/>
</dbReference>
<comment type="similarity">
    <text evidence="1">Belongs to the peptidase C2 family.</text>
</comment>
<evidence type="ECO:0000313" key="7">
    <source>
        <dbReference type="EMBL" id="EKC18504.1"/>
    </source>
</evidence>
<dbReference type="GO" id="GO:0006508">
    <property type="term" value="P:proteolysis"/>
    <property type="evidence" value="ECO:0007669"/>
    <property type="project" value="UniProtKB-KW"/>
</dbReference>
<dbReference type="CDD" id="cd00044">
    <property type="entry name" value="CysPc"/>
    <property type="match status" value="1"/>
</dbReference>
<reference evidence="7" key="1">
    <citation type="journal article" date="2012" name="Nature">
        <title>The oyster genome reveals stress adaptation and complexity of shell formation.</title>
        <authorList>
            <person name="Zhang G."/>
            <person name="Fang X."/>
            <person name="Guo X."/>
            <person name="Li L."/>
            <person name="Luo R."/>
            <person name="Xu F."/>
            <person name="Yang P."/>
            <person name="Zhang L."/>
            <person name="Wang X."/>
            <person name="Qi H."/>
            <person name="Xiong Z."/>
            <person name="Que H."/>
            <person name="Xie Y."/>
            <person name="Holland P.W."/>
            <person name="Paps J."/>
            <person name="Zhu Y."/>
            <person name="Wu F."/>
            <person name="Chen Y."/>
            <person name="Wang J."/>
            <person name="Peng C."/>
            <person name="Meng J."/>
            <person name="Yang L."/>
            <person name="Liu J."/>
            <person name="Wen B."/>
            <person name="Zhang N."/>
            <person name="Huang Z."/>
            <person name="Zhu Q."/>
            <person name="Feng Y."/>
            <person name="Mount A."/>
            <person name="Hedgecock D."/>
            <person name="Xu Z."/>
            <person name="Liu Y."/>
            <person name="Domazet-Loso T."/>
            <person name="Du Y."/>
            <person name="Sun X."/>
            <person name="Zhang S."/>
            <person name="Liu B."/>
            <person name="Cheng P."/>
            <person name="Jiang X."/>
            <person name="Li J."/>
            <person name="Fan D."/>
            <person name="Wang W."/>
            <person name="Fu W."/>
            <person name="Wang T."/>
            <person name="Wang B."/>
            <person name="Zhang J."/>
            <person name="Peng Z."/>
            <person name="Li Y."/>
            <person name="Li N."/>
            <person name="Wang J."/>
            <person name="Chen M."/>
            <person name="He Y."/>
            <person name="Tan F."/>
            <person name="Song X."/>
            <person name="Zheng Q."/>
            <person name="Huang R."/>
            <person name="Yang H."/>
            <person name="Du X."/>
            <person name="Chen L."/>
            <person name="Yang M."/>
            <person name="Gaffney P.M."/>
            <person name="Wang S."/>
            <person name="Luo L."/>
            <person name="She Z."/>
            <person name="Ming Y."/>
            <person name="Huang W."/>
            <person name="Zhang S."/>
            <person name="Huang B."/>
            <person name="Zhang Y."/>
            <person name="Qu T."/>
            <person name="Ni P."/>
            <person name="Miao G."/>
            <person name="Wang J."/>
            <person name="Wang Q."/>
            <person name="Steinberg C.E."/>
            <person name="Wang H."/>
            <person name="Li N."/>
            <person name="Qian L."/>
            <person name="Zhang G."/>
            <person name="Li Y."/>
            <person name="Yang H."/>
            <person name="Liu X."/>
            <person name="Wang J."/>
            <person name="Yin Y."/>
            <person name="Wang J."/>
        </authorList>
    </citation>
    <scope>NUCLEOTIDE SEQUENCE [LARGE SCALE GENOMIC DNA]</scope>
    <source>
        <strain evidence="7">05x7-T-G4-1.051#20</strain>
    </source>
</reference>
<feature type="compositionally biased region" description="Low complexity" evidence="6">
    <location>
        <begin position="263"/>
        <end position="276"/>
    </location>
</feature>
<keyword evidence="4" id="KW-0788">Thiol protease</keyword>
<dbReference type="InterPro" id="IPR000169">
    <property type="entry name" value="Pept_cys_AS"/>
</dbReference>
<dbReference type="InterPro" id="IPR001300">
    <property type="entry name" value="Peptidase_C2_calpain_cat"/>
</dbReference>
<dbReference type="PANTHER" id="PTHR10183:SF424">
    <property type="entry name" value="CALPAIN-B-LIKE PROTEIN"/>
    <property type="match status" value="1"/>
</dbReference>
<dbReference type="PROSITE" id="PS50203">
    <property type="entry name" value="CALPAIN_CAT"/>
    <property type="match status" value="1"/>
</dbReference>
<gene>
    <name evidence="7" type="ORF">CGI_10012113</name>
</gene>
<sequence length="1077" mass="122556">MDRYEIVNKLGAGGCGAVFLARSNETKKYCALKKVELDESRKNRTREAVQKEARILEKLKHPHIVSYHESFFDDDEYFLYIVQKKNHFEEKQIMNWFVQILMAVQYIHSNKILHRDLKTENVFLTKKNLVKLGDFGISKVLDNTIDVAKTVALGCVLYEMCALQPPFDGQNLVSLLFKIIKAEYQPIPSHYSDSLHELVTTILQKTPEDRPSASAILNMPYVKQHLADFIQEKENLLQLKTNKENSRSSPYLSVSDQSRSKGNSANSSVSASPAVNRKQGSPEKAVKHAHQNDSGLVMNDSNGEGKAEYSDDFDSSDDDEIPDNCEKAADSSDAEYDDDFEEYDSSEDLDDIVNQAREAQELEPVDVFFADDKILQKQFRQTAIFNRQCVENFGAKNLKEVDRMIQNGTITEDDLKRILFEDPAFPADDKSLFYSYRPNIGPIIWKRPYEIAAHPKFTADGFSRFDLLQGKLGNCWLVAAFSCLTLTPKLLGRCIPEDQGFTHKYAGIFHFRFWRYGEWIDAVIDDRLPTINGELIYLRSSDRQEFWPALFEKAYAKCYGSYENTSGGLTNWALQDLTGGVTENHQVYENPRLIQRLLDVSMTNASLVGTYISTNMTQGQRRRLSNGLVTGHAYSVTGYAQIPVKNGMIILIRLRNPWGHFEWNGAWSDGSPHWEALSEDLRKRLRPDKADDGEFWMSFVDFSNIFTMLEVCHLSPECWKCEPSIHHRKSWAAAVGHREWRRGYNAGGAASSPLLWHNNQFYLEVPSPCCVVIALMQKYRLCGDDRRFLSCGCLIYQVTPGQSSRLTAKFFNSNKLYATTGFKTERENVGFFKLPAGSYVILPVASYPNVEGKYLIRIFTSGKCRMRELDDEDTMLYIPTNRLDAVGLQKLLQSRMRSQSYSCCFQETTNFQFKPIQLTLEACKAAISITNMLKIDFSGKLNYDEFSNLMSKIMMWQNVFNQFSDGKLEMDTFCLRNALKTLGITGSNKTIEALIIRFSLGEALTLERFMNCVIKVVTGHQLYRRRLKEKAATDSPSLPEAANSHKDVGSSVDETQTIIGIGILCEVIADEEPDPDS</sequence>
<dbReference type="Pfam" id="PF00648">
    <property type="entry name" value="Peptidase_C2"/>
    <property type="match status" value="1"/>
</dbReference>
<dbReference type="SMART" id="SM00220">
    <property type="entry name" value="S_TKc"/>
    <property type="match status" value="1"/>
</dbReference>
<dbReference type="PRINTS" id="PR00704">
    <property type="entry name" value="CALPAIN"/>
</dbReference>
<dbReference type="Gene3D" id="3.90.70.10">
    <property type="entry name" value="Cysteine proteinases"/>
    <property type="match status" value="1"/>
</dbReference>
<keyword evidence="2" id="KW-0645">Protease</keyword>
<feature type="region of interest" description="Disordered" evidence="6">
    <location>
        <begin position="240"/>
        <end position="347"/>
    </location>
</feature>
<evidence type="ECO:0000256" key="6">
    <source>
        <dbReference type="SAM" id="MobiDB-lite"/>
    </source>
</evidence>